<feature type="domain" description="Probable transposase IS891/IS1136/IS1341" evidence="5">
    <location>
        <begin position="169"/>
        <end position="274"/>
    </location>
</feature>
<reference evidence="7 8" key="1">
    <citation type="submission" date="2015-06" db="EMBL/GenBank/DDBJ databases">
        <title>Draft genome assembly of filamentous brackish cyanobacterium Limnoraphis robusta strain CS-951.</title>
        <authorList>
            <person name="Willis A."/>
            <person name="Parks M."/>
            <person name="Burford M.A."/>
        </authorList>
    </citation>
    <scope>NUCLEOTIDE SEQUENCE [LARGE SCALE GENOMIC DNA]</scope>
    <source>
        <strain evidence="7 8">CS-951</strain>
    </source>
</reference>
<evidence type="ECO:0000259" key="6">
    <source>
        <dbReference type="Pfam" id="PF07282"/>
    </source>
</evidence>
<dbReference type="Pfam" id="PF07282">
    <property type="entry name" value="Cas12f1-like_TNB"/>
    <property type="match status" value="1"/>
</dbReference>
<evidence type="ECO:0000256" key="2">
    <source>
        <dbReference type="ARBA" id="ARBA00022578"/>
    </source>
</evidence>
<dbReference type="Pfam" id="PF01385">
    <property type="entry name" value="OrfB_IS605"/>
    <property type="match status" value="1"/>
</dbReference>
<keyword evidence="4" id="KW-0233">DNA recombination</keyword>
<dbReference type="PATRIC" id="fig|1637645.4.peg.6929"/>
<comment type="caution">
    <text evidence="7">The sequence shown here is derived from an EMBL/GenBank/DDBJ whole genome shotgun (WGS) entry which is preliminary data.</text>
</comment>
<evidence type="ECO:0000259" key="5">
    <source>
        <dbReference type="Pfam" id="PF01385"/>
    </source>
</evidence>
<sequence>MKTLKFKLYQHKRNRYLKRTINAAGVIYNHCVALHKRYYRIFGKHLNCAKLQKHIAKLRKRNKFWQLVGSQSAQDICQRIEKAYQLFFKHSKKGVRPPNFKKVKKYKSFTLKQAGYKFLGGNRIKIGSKVYQFWNSQSIEGKVKTVTVKRTPLGELFLIVVVDNGLFPEVKSETGKIAGFDFGLKTFLTCSEGFSIQSPQFLKQALNDVKKASRSLSKKRKGSSNWEKARKHLVRQHEKVVNRRRDWFWKLAHSLTNQFDVLCFETLNLKGMQKLWGRKIGDLAFGEFIEILEWVASKKSKLIIFIDQWYPSSKTCFHCGHVLEKLELNIREWRCPSCSIVNGRDENASLNIKRVGASTLRLDGVRQGFLATVV</sequence>
<evidence type="ECO:0000313" key="7">
    <source>
        <dbReference type="EMBL" id="KKD34565.2"/>
    </source>
</evidence>
<protein>
    <submittedName>
        <fullName evidence="7">Transposase</fullName>
    </submittedName>
</protein>
<dbReference type="Proteomes" id="UP000033607">
    <property type="component" value="Unassembled WGS sequence"/>
</dbReference>
<dbReference type="AlphaFoldDB" id="A0A0F5Y8N9"/>
<dbReference type="GO" id="GO:0003677">
    <property type="term" value="F:DNA binding"/>
    <property type="evidence" value="ECO:0007669"/>
    <property type="project" value="UniProtKB-KW"/>
</dbReference>
<feature type="domain" description="Cas12f1-like TNB" evidence="6">
    <location>
        <begin position="285"/>
        <end position="352"/>
    </location>
</feature>
<accession>A0A0F5Y8N9</accession>
<comment type="similarity">
    <text evidence="1">In the C-terminal section; belongs to the transposase 35 family.</text>
</comment>
<name>A0A0F5Y8N9_9CYAN</name>
<dbReference type="GO" id="GO:0006310">
    <property type="term" value="P:DNA recombination"/>
    <property type="evidence" value="ECO:0007669"/>
    <property type="project" value="UniProtKB-KW"/>
</dbReference>
<dbReference type="GO" id="GO:0032196">
    <property type="term" value="P:transposition"/>
    <property type="evidence" value="ECO:0007669"/>
    <property type="project" value="UniProtKB-KW"/>
</dbReference>
<dbReference type="RefSeq" id="WP_049561749.1">
    <property type="nucleotide sequence ID" value="NZ_LATL02000353.1"/>
</dbReference>
<dbReference type="EMBL" id="LATL02000353">
    <property type="protein sequence ID" value="KKD34565.2"/>
    <property type="molecule type" value="Genomic_DNA"/>
</dbReference>
<gene>
    <name evidence="7" type="ORF">WN50_30180</name>
</gene>
<evidence type="ECO:0000256" key="4">
    <source>
        <dbReference type="ARBA" id="ARBA00023172"/>
    </source>
</evidence>
<dbReference type="OrthoDB" id="443538at2"/>
<dbReference type="InterPro" id="IPR001959">
    <property type="entry name" value="Transposase"/>
</dbReference>
<evidence type="ECO:0000256" key="3">
    <source>
        <dbReference type="ARBA" id="ARBA00023125"/>
    </source>
</evidence>
<proteinExistence type="inferred from homology"/>
<keyword evidence="2" id="KW-0815">Transposition</keyword>
<evidence type="ECO:0000313" key="8">
    <source>
        <dbReference type="Proteomes" id="UP000033607"/>
    </source>
</evidence>
<evidence type="ECO:0000256" key="1">
    <source>
        <dbReference type="ARBA" id="ARBA00008761"/>
    </source>
</evidence>
<dbReference type="NCBIfam" id="NF040570">
    <property type="entry name" value="guided_TnpB"/>
    <property type="match status" value="1"/>
</dbReference>
<organism evidence="7 8">
    <name type="scientific">Limnoraphis robusta CS-951</name>
    <dbReference type="NCBI Taxonomy" id="1637645"/>
    <lineage>
        <taxon>Bacteria</taxon>
        <taxon>Bacillati</taxon>
        <taxon>Cyanobacteriota</taxon>
        <taxon>Cyanophyceae</taxon>
        <taxon>Oscillatoriophycideae</taxon>
        <taxon>Oscillatoriales</taxon>
        <taxon>Sirenicapillariaceae</taxon>
        <taxon>Limnoraphis</taxon>
    </lineage>
</organism>
<keyword evidence="3" id="KW-0238">DNA-binding</keyword>
<dbReference type="InterPro" id="IPR010095">
    <property type="entry name" value="Cas12f1-like_TNB"/>
</dbReference>